<dbReference type="AlphaFoldDB" id="A0A1Y1QXI0"/>
<gene>
    <name evidence="1" type="ORF">BWK73_05145</name>
</gene>
<dbReference type="Proteomes" id="UP000192491">
    <property type="component" value="Unassembled WGS sequence"/>
</dbReference>
<comment type="caution">
    <text evidence="1">The sequence shown here is derived from an EMBL/GenBank/DDBJ whole genome shotgun (WGS) entry which is preliminary data.</text>
</comment>
<proteinExistence type="predicted"/>
<evidence type="ECO:0008006" key="3">
    <source>
        <dbReference type="Google" id="ProtNLM"/>
    </source>
</evidence>
<name>A0A1Y1QXI0_9GAMM</name>
<organism evidence="1 2">
    <name type="scientific">Thiothrix lacustris</name>
    <dbReference type="NCBI Taxonomy" id="525917"/>
    <lineage>
        <taxon>Bacteria</taxon>
        <taxon>Pseudomonadati</taxon>
        <taxon>Pseudomonadota</taxon>
        <taxon>Gammaproteobacteria</taxon>
        <taxon>Thiotrichales</taxon>
        <taxon>Thiotrichaceae</taxon>
        <taxon>Thiothrix</taxon>
    </lineage>
</organism>
<sequence length="539" mass="60989">MELLVTLITKSVWPVVYGMVCLLSISLPTHAANLPIGMNTNEVMQVDSSVPFVNIFKMSLPFAEADAKLTYGNIVYDTDGWPQQLNGGQAGTNLLHWLPAGTLPEGHYTVLYDGEGTLAYGDDAQLIQHLPGKDIIQIAAGADKYLKVTLTIQQSKPENYVRNIRVLLPGGICASNPFQRVNSAAQCDGDYRDFATHYDEIVFNPDYLNFMRDFKTLRLMNMSGITRNPITSWQQMPRVSQATWAGAEGRRGAPLEIMVKLANQLNADAWFTIPHAADDQLVQQYADYVNQHLRPHLKAYVEYTNEAWNPVFTQAHYTKQMGTQYKLDTDPAQAGHKYYIKRSLEVFRLWEQAFRDDDRLVRVLGSWAANPKLSALLLSYNNAHQHTDAIAIAPYFYVHDKQQGEVRTTEDVFRLLKDARNAYSLQNVLDRVQKQADIAKQYGVKLIAYEGGQHLVDRKARSIRDFPNPQYIGANRAQPMEALYVEFLEGWQKITGNGLFVAFSAPRTYQAYGSWGVKEHINQAAETAPKYRALLQMLR</sequence>
<evidence type="ECO:0000313" key="1">
    <source>
        <dbReference type="EMBL" id="OQX16069.1"/>
    </source>
</evidence>
<reference evidence="1 2" key="1">
    <citation type="submission" date="2017-01" db="EMBL/GenBank/DDBJ databases">
        <title>Novel large sulfur bacteria in the metagenomes of groundwater-fed chemosynthetic microbial mats in the Lake Huron basin.</title>
        <authorList>
            <person name="Sharrar A.M."/>
            <person name="Flood B.E."/>
            <person name="Bailey J.V."/>
            <person name="Jones D.S."/>
            <person name="Biddanda B."/>
            <person name="Ruberg S.A."/>
            <person name="Marcus D.N."/>
            <person name="Dick G.J."/>
        </authorList>
    </citation>
    <scope>NUCLEOTIDE SEQUENCE [LARGE SCALE GENOMIC DNA]</scope>
    <source>
        <strain evidence="1">A8</strain>
    </source>
</reference>
<accession>A0A1Y1QXI0</accession>
<protein>
    <recommendedName>
        <fullName evidence="3">Cellulose-binding protein</fullName>
    </recommendedName>
</protein>
<dbReference type="EMBL" id="MTEJ01000008">
    <property type="protein sequence ID" value="OQX16069.1"/>
    <property type="molecule type" value="Genomic_DNA"/>
</dbReference>
<evidence type="ECO:0000313" key="2">
    <source>
        <dbReference type="Proteomes" id="UP000192491"/>
    </source>
</evidence>